<evidence type="ECO:0000256" key="1">
    <source>
        <dbReference type="SAM" id="MobiDB-lite"/>
    </source>
</evidence>
<feature type="transmembrane region" description="Helical" evidence="2">
    <location>
        <begin position="82"/>
        <end position="109"/>
    </location>
</feature>
<dbReference type="AlphaFoldDB" id="A0A9W8ITP7"/>
<name>A0A9W8ITP7_9AGAR</name>
<feature type="transmembrane region" description="Helical" evidence="2">
    <location>
        <begin position="454"/>
        <end position="473"/>
    </location>
</feature>
<keyword evidence="2" id="KW-0472">Membrane</keyword>
<feature type="region of interest" description="Disordered" evidence="1">
    <location>
        <begin position="181"/>
        <end position="203"/>
    </location>
</feature>
<reference evidence="3" key="1">
    <citation type="submission" date="2022-06" db="EMBL/GenBank/DDBJ databases">
        <title>Genome Sequence of Candolleomyces eurysporus.</title>
        <authorList>
            <person name="Buettner E."/>
        </authorList>
    </citation>
    <scope>NUCLEOTIDE SEQUENCE</scope>
    <source>
        <strain evidence="3">VTCC 930004</strain>
    </source>
</reference>
<dbReference type="EMBL" id="JANBPK010001493">
    <property type="protein sequence ID" value="KAJ2922397.1"/>
    <property type="molecule type" value="Genomic_DNA"/>
</dbReference>
<feature type="transmembrane region" description="Helical" evidence="2">
    <location>
        <begin position="359"/>
        <end position="383"/>
    </location>
</feature>
<sequence length="518" mass="58684">MSFANCTLPIDPNPDISGIGVRVAIYAQAILTLVQPVLAALDKYISEEELASLHMLYLGILMPGCALLLCAVIQTLTDGLSVYHAIIVLNLSWINNTSALIFFQFAFIADMKLKKGRELRRKVGELVDLLIKSLAPDVRKNLAEGEGAEREAADRAVKRAADRAKRLTVVLKAVLKTHKDTTQEKERLKQENHGDEQIDPVRNRIREEVEGSRDILQDVIQSLTALRVAGDNLGDKGAELTEVVNAMTERLEDPRFGRALGREELTRRRHWVRRWAWILGGPSDLVYLLERDFAMAAVTVFHLTFFSAFATWFWFTIAQRNDYCDQLTTHGIIFVSIPITSKSLRIFSIVCYIVCTIPFLNVLIFGYLELIVVQLICLFRWWLRRQRGDSESKRPALKPGTFLAESTGRTVLYCFVGLTLVLQIYFIVSNELTISFNAHLLKKEDQGANEEAEWTFGQTLAIALIVVPLIQVWNDVRKPENQKVFAENWKSFKKWLRELPRRTDGTTPAGGSPAELRV</sequence>
<evidence type="ECO:0000313" key="3">
    <source>
        <dbReference type="EMBL" id="KAJ2922397.1"/>
    </source>
</evidence>
<feature type="transmembrane region" description="Helical" evidence="2">
    <location>
        <begin position="295"/>
        <end position="315"/>
    </location>
</feature>
<organism evidence="3 4">
    <name type="scientific">Candolleomyces eurysporus</name>
    <dbReference type="NCBI Taxonomy" id="2828524"/>
    <lineage>
        <taxon>Eukaryota</taxon>
        <taxon>Fungi</taxon>
        <taxon>Dikarya</taxon>
        <taxon>Basidiomycota</taxon>
        <taxon>Agaricomycotina</taxon>
        <taxon>Agaricomycetes</taxon>
        <taxon>Agaricomycetidae</taxon>
        <taxon>Agaricales</taxon>
        <taxon>Agaricineae</taxon>
        <taxon>Psathyrellaceae</taxon>
        <taxon>Candolleomyces</taxon>
    </lineage>
</organism>
<proteinExistence type="predicted"/>
<feature type="transmembrane region" description="Helical" evidence="2">
    <location>
        <begin position="410"/>
        <end position="428"/>
    </location>
</feature>
<protein>
    <submittedName>
        <fullName evidence="3">Uncharacterized protein</fullName>
    </submittedName>
</protein>
<comment type="caution">
    <text evidence="3">The sequence shown here is derived from an EMBL/GenBank/DDBJ whole genome shotgun (WGS) entry which is preliminary data.</text>
</comment>
<feature type="non-terminal residue" evidence="3">
    <location>
        <position position="518"/>
    </location>
</feature>
<dbReference type="Proteomes" id="UP001140091">
    <property type="component" value="Unassembled WGS sequence"/>
</dbReference>
<dbReference type="OrthoDB" id="3351993at2759"/>
<gene>
    <name evidence="3" type="ORF">H1R20_g14692</name>
</gene>
<feature type="transmembrane region" description="Helical" evidence="2">
    <location>
        <begin position="23"/>
        <end position="41"/>
    </location>
</feature>
<evidence type="ECO:0000256" key="2">
    <source>
        <dbReference type="SAM" id="Phobius"/>
    </source>
</evidence>
<feature type="transmembrane region" description="Helical" evidence="2">
    <location>
        <begin position="327"/>
        <end position="347"/>
    </location>
</feature>
<accession>A0A9W8ITP7</accession>
<keyword evidence="4" id="KW-1185">Reference proteome</keyword>
<keyword evidence="2" id="KW-0812">Transmembrane</keyword>
<keyword evidence="2" id="KW-1133">Transmembrane helix</keyword>
<evidence type="ECO:0000313" key="4">
    <source>
        <dbReference type="Proteomes" id="UP001140091"/>
    </source>
</evidence>
<feature type="transmembrane region" description="Helical" evidence="2">
    <location>
        <begin position="53"/>
        <end position="76"/>
    </location>
</feature>